<sequence length="224" mass="24609">MRSKFKGNEGSFTIEASLVMPIILMVTIILMFFCMYIYQQSFLQQVASAATERSAYVWDNSHKEASSGAVQPGQHDSLYWRLSDDNMLGSIFGWAGAGSEESISLPVGGESSSLPVEKLTKVSELATGEMTGNLTYENKLLFRKVNAELHQLINLPLLDRILSGGSEIEVHAQSLIVEPVEFIRTVDLMRYYGAKFKGSGSSDSSSMNKGDAAKVLQKYGSKTK</sequence>
<feature type="domain" description="TadE-like" evidence="2">
    <location>
        <begin position="10"/>
        <end position="50"/>
    </location>
</feature>
<evidence type="ECO:0000313" key="3">
    <source>
        <dbReference type="EMBL" id="OAB77659.1"/>
    </source>
</evidence>
<feature type="transmembrane region" description="Helical" evidence="1">
    <location>
        <begin position="12"/>
        <end position="38"/>
    </location>
</feature>
<dbReference type="STRING" id="1763538.LPB68_08125"/>
<dbReference type="Proteomes" id="UP000077134">
    <property type="component" value="Unassembled WGS sequence"/>
</dbReference>
<dbReference type="EMBL" id="LSFN01000002">
    <property type="protein sequence ID" value="OAB77659.1"/>
    <property type="molecule type" value="Genomic_DNA"/>
</dbReference>
<accession>A0A167GKL1</accession>
<keyword evidence="4" id="KW-1185">Reference proteome</keyword>
<dbReference type="AlphaFoldDB" id="A0A167GKL1"/>
<keyword evidence="1" id="KW-0472">Membrane</keyword>
<dbReference type="InterPro" id="IPR012495">
    <property type="entry name" value="TadE-like_dom"/>
</dbReference>
<protein>
    <submittedName>
        <fullName evidence="3">Pilus assembly protein TadE</fullName>
    </submittedName>
</protein>
<comment type="caution">
    <text evidence="3">The sequence shown here is derived from an EMBL/GenBank/DDBJ whole genome shotgun (WGS) entry which is preliminary data.</text>
</comment>
<dbReference type="Pfam" id="PF07811">
    <property type="entry name" value="TadE"/>
    <property type="match status" value="1"/>
</dbReference>
<dbReference type="OrthoDB" id="2703555at2"/>
<keyword evidence="1" id="KW-0812">Transmembrane</keyword>
<keyword evidence="1" id="KW-1133">Transmembrane helix</keyword>
<organism evidence="3 4">
    <name type="scientific">Paenibacillus crassostreae</name>
    <dbReference type="NCBI Taxonomy" id="1763538"/>
    <lineage>
        <taxon>Bacteria</taxon>
        <taxon>Bacillati</taxon>
        <taxon>Bacillota</taxon>
        <taxon>Bacilli</taxon>
        <taxon>Bacillales</taxon>
        <taxon>Paenibacillaceae</taxon>
        <taxon>Paenibacillus</taxon>
    </lineage>
</organism>
<evidence type="ECO:0000313" key="4">
    <source>
        <dbReference type="Proteomes" id="UP000077134"/>
    </source>
</evidence>
<reference evidence="3 4" key="1">
    <citation type="submission" date="2016-02" db="EMBL/GenBank/DDBJ databases">
        <title>Paenibacillus sp. LPB0068, isolated from Crassostrea gigas.</title>
        <authorList>
            <person name="Shin S.-K."/>
            <person name="Yi H."/>
        </authorList>
    </citation>
    <scope>NUCLEOTIDE SEQUENCE [LARGE SCALE GENOMIC DNA]</scope>
    <source>
        <strain evidence="3 4">LPB0068</strain>
    </source>
</reference>
<dbReference type="KEGG" id="pcx:LPB68_08125"/>
<proteinExistence type="predicted"/>
<evidence type="ECO:0000259" key="2">
    <source>
        <dbReference type="Pfam" id="PF07811"/>
    </source>
</evidence>
<gene>
    <name evidence="3" type="ORF">PNBC_01205</name>
</gene>
<dbReference type="RefSeq" id="WP_068654440.1">
    <property type="nucleotide sequence ID" value="NZ_CP017770.1"/>
</dbReference>
<evidence type="ECO:0000256" key="1">
    <source>
        <dbReference type="SAM" id="Phobius"/>
    </source>
</evidence>
<name>A0A167GKL1_9BACL</name>